<protein>
    <submittedName>
        <fullName evidence="10">Drug resistance transporter, Bcr/CflA subfamily</fullName>
    </submittedName>
</protein>
<evidence type="ECO:0000256" key="7">
    <source>
        <dbReference type="ARBA" id="ARBA00023136"/>
    </source>
</evidence>
<keyword evidence="5 8" id="KW-0812">Transmembrane</keyword>
<evidence type="ECO:0000256" key="8">
    <source>
        <dbReference type="SAM" id="Phobius"/>
    </source>
</evidence>
<keyword evidence="7 8" id="KW-0472">Membrane</keyword>
<dbReference type="GO" id="GO:0042910">
    <property type="term" value="F:xenobiotic transmembrane transporter activity"/>
    <property type="evidence" value="ECO:0007669"/>
    <property type="project" value="InterPro"/>
</dbReference>
<evidence type="ECO:0000313" key="10">
    <source>
        <dbReference type="EMBL" id="SFJ51932.1"/>
    </source>
</evidence>
<evidence type="ECO:0000313" key="11">
    <source>
        <dbReference type="Proteomes" id="UP000243887"/>
    </source>
</evidence>
<dbReference type="PANTHER" id="PTHR43124:SF3">
    <property type="entry name" value="CHLORAMPHENICOL EFFLUX PUMP RV0191"/>
    <property type="match status" value="1"/>
</dbReference>
<dbReference type="PANTHER" id="PTHR43124">
    <property type="entry name" value="PURINE EFFLUX PUMP PBUE"/>
    <property type="match status" value="1"/>
</dbReference>
<feature type="transmembrane region" description="Helical" evidence="8">
    <location>
        <begin position="271"/>
        <end position="290"/>
    </location>
</feature>
<dbReference type="GO" id="GO:1990961">
    <property type="term" value="P:xenobiotic detoxification by transmembrane export across the plasma membrane"/>
    <property type="evidence" value="ECO:0007669"/>
    <property type="project" value="InterPro"/>
</dbReference>
<dbReference type="Pfam" id="PF07690">
    <property type="entry name" value="MFS_1"/>
    <property type="match status" value="1"/>
</dbReference>
<accession>A0A1I3S1C7</accession>
<organism evidence="10 11">
    <name type="scientific">Myroides guanonis</name>
    <dbReference type="NCBI Taxonomy" id="1150112"/>
    <lineage>
        <taxon>Bacteria</taxon>
        <taxon>Pseudomonadati</taxon>
        <taxon>Bacteroidota</taxon>
        <taxon>Flavobacteriia</taxon>
        <taxon>Flavobacteriales</taxon>
        <taxon>Flavobacteriaceae</taxon>
        <taxon>Myroides</taxon>
    </lineage>
</organism>
<gene>
    <name evidence="10" type="ORF">SAMN04487893_10971</name>
</gene>
<keyword evidence="11" id="KW-1185">Reference proteome</keyword>
<evidence type="ECO:0000256" key="2">
    <source>
        <dbReference type="ARBA" id="ARBA00006236"/>
    </source>
</evidence>
<comment type="similarity">
    <text evidence="2">Belongs to the major facilitator superfamily. Bcr/CmlA family.</text>
</comment>
<dbReference type="Proteomes" id="UP000243887">
    <property type="component" value="Unassembled WGS sequence"/>
</dbReference>
<dbReference type="InterPro" id="IPR020846">
    <property type="entry name" value="MFS_dom"/>
</dbReference>
<feature type="transmembrane region" description="Helical" evidence="8">
    <location>
        <begin position="327"/>
        <end position="348"/>
    </location>
</feature>
<dbReference type="InterPro" id="IPR011701">
    <property type="entry name" value="MFS"/>
</dbReference>
<keyword evidence="4" id="KW-1003">Cell membrane</keyword>
<evidence type="ECO:0000256" key="1">
    <source>
        <dbReference type="ARBA" id="ARBA00004651"/>
    </source>
</evidence>
<evidence type="ECO:0000259" key="9">
    <source>
        <dbReference type="PROSITE" id="PS50850"/>
    </source>
</evidence>
<dbReference type="Gene3D" id="1.20.1720.10">
    <property type="entry name" value="Multidrug resistance protein D"/>
    <property type="match status" value="1"/>
</dbReference>
<feature type="transmembrane region" description="Helical" evidence="8">
    <location>
        <begin position="354"/>
        <end position="372"/>
    </location>
</feature>
<dbReference type="PROSITE" id="PS50850">
    <property type="entry name" value="MFS"/>
    <property type="match status" value="1"/>
</dbReference>
<feature type="transmembrane region" description="Helical" evidence="8">
    <location>
        <begin position="72"/>
        <end position="91"/>
    </location>
</feature>
<reference evidence="11" key="1">
    <citation type="submission" date="2016-10" db="EMBL/GenBank/DDBJ databases">
        <authorList>
            <person name="Varghese N."/>
            <person name="Submissions S."/>
        </authorList>
    </citation>
    <scope>NUCLEOTIDE SEQUENCE [LARGE SCALE GENOMIC DNA]</scope>
    <source>
        <strain evidence="11">DSM 26542</strain>
    </source>
</reference>
<evidence type="ECO:0000256" key="4">
    <source>
        <dbReference type="ARBA" id="ARBA00022475"/>
    </source>
</evidence>
<feature type="transmembrane region" description="Helical" evidence="8">
    <location>
        <begin position="201"/>
        <end position="226"/>
    </location>
</feature>
<sequence length="381" mass="41403">MKTKPSLLLLIILIMFPQFVETIYSPALPSISEEFNVTNEEASQTISIYFLAFAIGVIFWGIAADKIGRRKAMIYGLITYSIGSILALIATNFNIIMIARVISAFGIAVGSVVTQTIFRDLYDKKELGKVFSIIGIALSISPVLGLLLGGIVVKNYGIIGVFSSLVFLSFVLGIASFKFLPETKKELDLKINFKELVRALLCDQLIWLSVVLVAAFNIMLFCYYSLAPFIFDKLGYSSTQFGYSGILLATSSLIGGIINKKMIHNNVSSTVLILVASIIATIGGLGTLLLQDSLYFLVPMIFVVIGFSIAIPNILSEALVKYRDVAGTAGALFGLMYYILIGIGLAISGLIQNLGLILTILSCFSFVLAIVYKRVTPSNEQ</sequence>
<feature type="transmembrane region" description="Helical" evidence="8">
    <location>
        <begin position="296"/>
        <end position="315"/>
    </location>
</feature>
<feature type="transmembrane region" description="Helical" evidence="8">
    <location>
        <begin position="241"/>
        <end position="259"/>
    </location>
</feature>
<dbReference type="GO" id="GO:0005886">
    <property type="term" value="C:plasma membrane"/>
    <property type="evidence" value="ECO:0007669"/>
    <property type="project" value="UniProtKB-SubCell"/>
</dbReference>
<dbReference type="SUPFAM" id="SSF103473">
    <property type="entry name" value="MFS general substrate transporter"/>
    <property type="match status" value="1"/>
</dbReference>
<feature type="transmembrane region" description="Helical" evidence="8">
    <location>
        <begin position="97"/>
        <end position="118"/>
    </location>
</feature>
<evidence type="ECO:0000256" key="5">
    <source>
        <dbReference type="ARBA" id="ARBA00022692"/>
    </source>
</evidence>
<proteinExistence type="inferred from homology"/>
<dbReference type="InterPro" id="IPR050189">
    <property type="entry name" value="MFS_Efflux_Transporters"/>
</dbReference>
<feature type="domain" description="Major facilitator superfamily (MFS) profile" evidence="9">
    <location>
        <begin position="6"/>
        <end position="380"/>
    </location>
</feature>
<keyword evidence="6 8" id="KW-1133">Transmembrane helix</keyword>
<dbReference type="OrthoDB" id="9783823at2"/>
<dbReference type="PRINTS" id="PR01036">
    <property type="entry name" value="TCRTETB"/>
</dbReference>
<comment type="subcellular location">
    <subcellularLocation>
        <location evidence="1">Cell membrane</location>
        <topology evidence="1">Multi-pass membrane protein</topology>
    </subcellularLocation>
</comment>
<feature type="transmembrane region" description="Helical" evidence="8">
    <location>
        <begin position="130"/>
        <end position="152"/>
    </location>
</feature>
<dbReference type="InterPro" id="IPR004812">
    <property type="entry name" value="Efflux_drug-R_Bcr/CmlA"/>
</dbReference>
<dbReference type="NCBIfam" id="TIGR00710">
    <property type="entry name" value="efflux_Bcr_CflA"/>
    <property type="match status" value="1"/>
</dbReference>
<feature type="transmembrane region" description="Helical" evidence="8">
    <location>
        <begin position="158"/>
        <end position="180"/>
    </location>
</feature>
<evidence type="ECO:0000256" key="6">
    <source>
        <dbReference type="ARBA" id="ARBA00022989"/>
    </source>
</evidence>
<name>A0A1I3S1C7_9FLAO</name>
<evidence type="ECO:0000256" key="3">
    <source>
        <dbReference type="ARBA" id="ARBA00022448"/>
    </source>
</evidence>
<dbReference type="EMBL" id="FORU01000009">
    <property type="protein sequence ID" value="SFJ51932.1"/>
    <property type="molecule type" value="Genomic_DNA"/>
</dbReference>
<dbReference type="InterPro" id="IPR036259">
    <property type="entry name" value="MFS_trans_sf"/>
</dbReference>
<dbReference type="CDD" id="cd17320">
    <property type="entry name" value="MFS_MdfA_MDR_like"/>
    <property type="match status" value="1"/>
</dbReference>
<feature type="transmembrane region" description="Helical" evidence="8">
    <location>
        <begin position="46"/>
        <end position="65"/>
    </location>
</feature>
<dbReference type="STRING" id="1150112.SAMN04487893_10971"/>
<dbReference type="RefSeq" id="WP_090679368.1">
    <property type="nucleotide sequence ID" value="NZ_FORU01000009.1"/>
</dbReference>
<keyword evidence="3" id="KW-0813">Transport</keyword>
<dbReference type="AlphaFoldDB" id="A0A1I3S1C7"/>